<evidence type="ECO:0000259" key="4">
    <source>
        <dbReference type="PROSITE" id="PS50878"/>
    </source>
</evidence>
<dbReference type="GO" id="GO:0004523">
    <property type="term" value="F:RNA-DNA hybrid ribonuclease activity"/>
    <property type="evidence" value="ECO:0007669"/>
    <property type="project" value="InterPro"/>
</dbReference>
<dbReference type="SUPFAM" id="SSF53098">
    <property type="entry name" value="Ribonuclease H-like"/>
    <property type="match status" value="1"/>
</dbReference>
<dbReference type="Gene3D" id="3.60.10.10">
    <property type="entry name" value="Endonuclease/exonuclease/phosphatase"/>
    <property type="match status" value="1"/>
</dbReference>
<dbReference type="PROSITE" id="PS50878">
    <property type="entry name" value="RT_POL"/>
    <property type="match status" value="1"/>
</dbReference>
<dbReference type="PANTHER" id="PTHR33116">
    <property type="entry name" value="REVERSE TRANSCRIPTASE ZINC-BINDING DOMAIN-CONTAINING PROTEIN-RELATED-RELATED"/>
    <property type="match status" value="1"/>
</dbReference>
<dbReference type="GO" id="GO:0008270">
    <property type="term" value="F:zinc ion binding"/>
    <property type="evidence" value="ECO:0007669"/>
    <property type="project" value="UniProtKB-KW"/>
</dbReference>
<dbReference type="InterPro" id="IPR025836">
    <property type="entry name" value="Zn_knuckle_CX2CX4HX4C"/>
</dbReference>
<dbReference type="EMBL" id="OIVN01000666">
    <property type="protein sequence ID" value="SPC83702.1"/>
    <property type="molecule type" value="Genomic_DNA"/>
</dbReference>
<evidence type="ECO:0008006" key="6">
    <source>
        <dbReference type="Google" id="ProtNLM"/>
    </source>
</evidence>
<dbReference type="InterPro" id="IPR043502">
    <property type="entry name" value="DNA/RNA_pol_sf"/>
</dbReference>
<dbReference type="Gene3D" id="3.30.420.10">
    <property type="entry name" value="Ribonuclease H-like superfamily/Ribonuclease H"/>
    <property type="match status" value="1"/>
</dbReference>
<organism evidence="5">
    <name type="scientific">Fagus sylvatica</name>
    <name type="common">Beechnut</name>
    <dbReference type="NCBI Taxonomy" id="28930"/>
    <lineage>
        <taxon>Eukaryota</taxon>
        <taxon>Viridiplantae</taxon>
        <taxon>Streptophyta</taxon>
        <taxon>Embryophyta</taxon>
        <taxon>Tracheophyta</taxon>
        <taxon>Spermatophyta</taxon>
        <taxon>Magnoliopsida</taxon>
        <taxon>eudicotyledons</taxon>
        <taxon>Gunneridae</taxon>
        <taxon>Pentapetalae</taxon>
        <taxon>rosids</taxon>
        <taxon>fabids</taxon>
        <taxon>Fagales</taxon>
        <taxon>Fagaceae</taxon>
        <taxon>Fagus</taxon>
    </lineage>
</organism>
<dbReference type="Pfam" id="PF03372">
    <property type="entry name" value="Exo_endo_phos"/>
    <property type="match status" value="1"/>
</dbReference>
<dbReference type="Pfam" id="PF13456">
    <property type="entry name" value="RVT_3"/>
    <property type="match status" value="1"/>
</dbReference>
<dbReference type="GO" id="GO:0003676">
    <property type="term" value="F:nucleic acid binding"/>
    <property type="evidence" value="ECO:0007669"/>
    <property type="project" value="InterPro"/>
</dbReference>
<sequence length="1545" mass="175323">MDPPQVLDNTDNMVLDLILKTEKCSCLDLQIELCPPTQTHPALNLIGKIISNKNFLASVVLDIIQKAWRPHRPVLVKKIDRNIFLFIFEHEIDLKRAFDRRPWTLRGAHLVLKKWRPELTWQEVDFSSSTFWVQVHGLPSLWHDKANLLRIGNRIGKVLDVDLVGDAPPTWHRFTRLRIEIDISAPLISGMFLPRSDLNKLWLALKYERLPEICYNCGIIGHDSKVCNLSRVMILNQFGFKFPAFGDWLRSENALLPNGIYEKTSGTIESGTNKEFRDVALATDNSGTGQGIGETIAPLQAKSPTLSYLLTDQDHAECGTSSAPHAQQTNSEHTEQLRKKRKGTSKSDPVERSASFETDDSFDTSLFRALRALIRVQNPEILFLCETKASESRIKKVVSSIGFADHIAIGPKGRAGGICMIWANLLNVEVLEFNPNLVAITVRDSVCEWSLVGFYGPLYQAKRRKAWINLHGLLEALNGPWVVFGDFNVIVEDAEKDGGRCGASSTPSFLKELLFDLGAVDLGFTGNRYTWTFPRAVVHHLGAVNSDHCPLIIDTNPVGNQAPRPFRFEALWTRDPRCGDIISKAWMKEYPGSACFNLCRKQFNTTTALKVWNKEVFGSCQKRIQELSKKLELVQGRDSSMENAIEEAKLQSELNVWLERNELLWRQKSRETWLKEGDRNSRFFHLSTIIRRRRNAIEAIKNDGGEWITHKPAIQEFVASQFQQLFAEDPVSFPPELENLIPCSITDEENEAISIPPTSFEIKQAIFGMQNLKAPGPDGLPPLFYKKYWSTVGATVTNAIQSFFRTIHLLTKSAFIPGRLIAENQLIVQEMLHSFRRRKVKGGFVAMKIDLQKAYDRVNWSFFRAVLKSFGFQEKFSNWIMQCVTTVSFSVLTNGGKSKSFQPTRGIRQGDPLSPYLFVLCQEVLSRLIDKELVVGNINGVRMNVGGPAFTHVMYADDIILFAKANCREVKILDACIEKYCLWSGQAINRDKSSLFFSKMVQGERKRMIKHTLQMKNIQQHATYLGAPLFTSRNRCNDFKFLQEKLDARLRGWRSKTLSWVGHNTLIKSVANALPTYTFSTFDVPNKVCDKLDASTRRFWWNPKKDHGRFLAWKSWEHLCLPKRYGGLGFRKSKNFNEALISKLTWMVLTKRDSLCINALRSKYKVDDGWLHMECKQSASQTWKAIDKMKNLIALGACFLIGDGARIDIWKDPWVPWLPNYLPTPRGERAPNRSLVIACLINQVTRSWNIGMLKELFTLDSVNAILKIPIPQIPRPDKLAWIVDPKGLFSVKSAVRTQQSPNIPTSSDSMWRDTKALKLQASTQFALTIECIWNLRNAIVHNSTHGSAMSTCKGLELKILEHLQVYQRIPKIDVFPCAKWVPPLLHQIKINVDAAWSSSKAAITAVARDQHGLVLKAWAIQLDASDSLVAEATAIRWALELASLEKFRDIIIESDAKPCIDALLGDPQESLWKISSVCFDIHRLALKFVSCSFVWAKREANEVAHELAKLATPFPRPFICFQETLPPSVMEAWQRDVLSFSSVSV</sequence>
<dbReference type="PANTHER" id="PTHR33116:SF86">
    <property type="entry name" value="REVERSE TRANSCRIPTASE DOMAIN-CONTAINING PROTEIN"/>
    <property type="match status" value="1"/>
</dbReference>
<feature type="region of interest" description="Disordered" evidence="2">
    <location>
        <begin position="316"/>
        <end position="356"/>
    </location>
</feature>
<keyword evidence="1" id="KW-0863">Zinc-finger</keyword>
<dbReference type="InterPro" id="IPR005135">
    <property type="entry name" value="Endo/exonuclease/phosphatase"/>
</dbReference>
<dbReference type="SUPFAM" id="SSF56219">
    <property type="entry name" value="DNase I-like"/>
    <property type="match status" value="1"/>
</dbReference>
<protein>
    <recommendedName>
        <fullName evidence="6">Reverse transcriptase domain-containing protein</fullName>
    </recommendedName>
</protein>
<dbReference type="InterPro" id="IPR025558">
    <property type="entry name" value="DUF4283"/>
</dbReference>
<proteinExistence type="predicted"/>
<dbReference type="SUPFAM" id="SSF56672">
    <property type="entry name" value="DNA/RNA polymerases"/>
    <property type="match status" value="1"/>
</dbReference>
<dbReference type="InterPro" id="IPR002156">
    <property type="entry name" value="RNaseH_domain"/>
</dbReference>
<dbReference type="InterPro" id="IPR036691">
    <property type="entry name" value="Endo/exonu/phosph_ase_sf"/>
</dbReference>
<gene>
    <name evidence="5" type="ORF">FSB_LOCUS11584</name>
</gene>
<dbReference type="InterPro" id="IPR044730">
    <property type="entry name" value="RNase_H-like_dom_plant"/>
</dbReference>
<accession>A0A2N9F958</accession>
<evidence type="ECO:0000256" key="1">
    <source>
        <dbReference type="PROSITE-ProRule" id="PRU00047"/>
    </source>
</evidence>
<keyword evidence="1" id="KW-0862">Zinc</keyword>
<dbReference type="CDD" id="cd06222">
    <property type="entry name" value="RNase_H_like"/>
    <property type="match status" value="1"/>
</dbReference>
<evidence type="ECO:0000259" key="3">
    <source>
        <dbReference type="PROSITE" id="PS50158"/>
    </source>
</evidence>
<keyword evidence="1" id="KW-0479">Metal-binding</keyword>
<dbReference type="Pfam" id="PF14392">
    <property type="entry name" value="zf-CCHC_4"/>
    <property type="match status" value="1"/>
</dbReference>
<reference evidence="5" key="1">
    <citation type="submission" date="2018-02" db="EMBL/GenBank/DDBJ databases">
        <authorList>
            <person name="Cohen D.B."/>
            <person name="Kent A.D."/>
        </authorList>
    </citation>
    <scope>NUCLEOTIDE SEQUENCE</scope>
</reference>
<feature type="domain" description="CCHC-type" evidence="3">
    <location>
        <begin position="214"/>
        <end position="227"/>
    </location>
</feature>
<dbReference type="Pfam" id="PF00078">
    <property type="entry name" value="RVT_1"/>
    <property type="match status" value="1"/>
</dbReference>
<feature type="compositionally biased region" description="Polar residues" evidence="2">
    <location>
        <begin position="319"/>
        <end position="331"/>
    </location>
</feature>
<dbReference type="PROSITE" id="PS50158">
    <property type="entry name" value="ZF_CCHC"/>
    <property type="match status" value="1"/>
</dbReference>
<evidence type="ECO:0000256" key="2">
    <source>
        <dbReference type="SAM" id="MobiDB-lite"/>
    </source>
</evidence>
<dbReference type="InterPro" id="IPR012337">
    <property type="entry name" value="RNaseH-like_sf"/>
</dbReference>
<feature type="domain" description="Reverse transcriptase" evidence="4">
    <location>
        <begin position="769"/>
        <end position="1029"/>
    </location>
</feature>
<evidence type="ECO:0000313" key="5">
    <source>
        <dbReference type="EMBL" id="SPC83702.1"/>
    </source>
</evidence>
<name>A0A2N9F958_FAGSY</name>
<dbReference type="InterPro" id="IPR036397">
    <property type="entry name" value="RNaseH_sf"/>
</dbReference>
<dbReference type="InterPro" id="IPR000477">
    <property type="entry name" value="RT_dom"/>
</dbReference>
<dbReference type="CDD" id="cd01650">
    <property type="entry name" value="RT_nLTR_like"/>
    <property type="match status" value="1"/>
</dbReference>
<dbReference type="InterPro" id="IPR001878">
    <property type="entry name" value="Znf_CCHC"/>
</dbReference>
<dbReference type="Pfam" id="PF14111">
    <property type="entry name" value="DUF4283"/>
    <property type="match status" value="1"/>
</dbReference>